<sequence length="180" mass="20871">MMGAWMYAWLHNCDRYIKTGTNVTGIWQHGRRWRLCLYWFVRNKMGGFPAEVSCQAMVMGMFLGLGSAWVRRESRAWRSCFNGLLLSFLSPVCALRVVEYDERTWHLEGEREGEQAEELEQSPCCIVVEIAAWGTQRERSNTYDSLFPYFMFSLHLSQLTPLSFVLWLVYFGPSIGEVGA</sequence>
<evidence type="ECO:0000256" key="1">
    <source>
        <dbReference type="SAM" id="Phobius"/>
    </source>
</evidence>
<name>A0AAE0MHH9_9PEZI</name>
<keyword evidence="1" id="KW-0812">Transmembrane</keyword>
<keyword evidence="1" id="KW-0472">Membrane</keyword>
<keyword evidence="3" id="KW-1185">Reference proteome</keyword>
<protein>
    <submittedName>
        <fullName evidence="2">Uncharacterized protein</fullName>
    </submittedName>
</protein>
<organism evidence="2 3">
    <name type="scientific">Cercophora scortea</name>
    <dbReference type="NCBI Taxonomy" id="314031"/>
    <lineage>
        <taxon>Eukaryota</taxon>
        <taxon>Fungi</taxon>
        <taxon>Dikarya</taxon>
        <taxon>Ascomycota</taxon>
        <taxon>Pezizomycotina</taxon>
        <taxon>Sordariomycetes</taxon>
        <taxon>Sordariomycetidae</taxon>
        <taxon>Sordariales</taxon>
        <taxon>Lasiosphaeriaceae</taxon>
        <taxon>Cercophora</taxon>
    </lineage>
</organism>
<reference evidence="2" key="1">
    <citation type="journal article" date="2023" name="Mol. Phylogenet. Evol.">
        <title>Genome-scale phylogeny and comparative genomics of the fungal order Sordariales.</title>
        <authorList>
            <person name="Hensen N."/>
            <person name="Bonometti L."/>
            <person name="Westerberg I."/>
            <person name="Brannstrom I.O."/>
            <person name="Guillou S."/>
            <person name="Cros-Aarteil S."/>
            <person name="Calhoun S."/>
            <person name="Haridas S."/>
            <person name="Kuo A."/>
            <person name="Mondo S."/>
            <person name="Pangilinan J."/>
            <person name="Riley R."/>
            <person name="LaButti K."/>
            <person name="Andreopoulos B."/>
            <person name="Lipzen A."/>
            <person name="Chen C."/>
            <person name="Yan M."/>
            <person name="Daum C."/>
            <person name="Ng V."/>
            <person name="Clum A."/>
            <person name="Steindorff A."/>
            <person name="Ohm R.A."/>
            <person name="Martin F."/>
            <person name="Silar P."/>
            <person name="Natvig D.O."/>
            <person name="Lalanne C."/>
            <person name="Gautier V."/>
            <person name="Ament-Velasquez S.L."/>
            <person name="Kruys A."/>
            <person name="Hutchinson M.I."/>
            <person name="Powell A.J."/>
            <person name="Barry K."/>
            <person name="Miller A.N."/>
            <person name="Grigoriev I.V."/>
            <person name="Debuchy R."/>
            <person name="Gladieux P."/>
            <person name="Hiltunen Thoren M."/>
            <person name="Johannesson H."/>
        </authorList>
    </citation>
    <scope>NUCLEOTIDE SEQUENCE</scope>
    <source>
        <strain evidence="2">SMH4131-1</strain>
    </source>
</reference>
<evidence type="ECO:0000313" key="2">
    <source>
        <dbReference type="EMBL" id="KAK3331908.1"/>
    </source>
</evidence>
<feature type="transmembrane region" description="Helical" evidence="1">
    <location>
        <begin position="52"/>
        <end position="70"/>
    </location>
</feature>
<feature type="transmembrane region" description="Helical" evidence="1">
    <location>
        <begin position="146"/>
        <end position="170"/>
    </location>
</feature>
<dbReference type="EMBL" id="JAUEPO010000002">
    <property type="protein sequence ID" value="KAK3331908.1"/>
    <property type="molecule type" value="Genomic_DNA"/>
</dbReference>
<keyword evidence="1" id="KW-1133">Transmembrane helix</keyword>
<proteinExistence type="predicted"/>
<comment type="caution">
    <text evidence="2">The sequence shown here is derived from an EMBL/GenBank/DDBJ whole genome shotgun (WGS) entry which is preliminary data.</text>
</comment>
<accession>A0AAE0MHH9</accession>
<dbReference type="Proteomes" id="UP001286456">
    <property type="component" value="Unassembled WGS sequence"/>
</dbReference>
<evidence type="ECO:0000313" key="3">
    <source>
        <dbReference type="Proteomes" id="UP001286456"/>
    </source>
</evidence>
<dbReference type="AlphaFoldDB" id="A0AAE0MHH9"/>
<reference evidence="2" key="2">
    <citation type="submission" date="2023-06" db="EMBL/GenBank/DDBJ databases">
        <authorList>
            <consortium name="Lawrence Berkeley National Laboratory"/>
            <person name="Haridas S."/>
            <person name="Hensen N."/>
            <person name="Bonometti L."/>
            <person name="Westerberg I."/>
            <person name="Brannstrom I.O."/>
            <person name="Guillou S."/>
            <person name="Cros-Aarteil S."/>
            <person name="Calhoun S."/>
            <person name="Kuo A."/>
            <person name="Mondo S."/>
            <person name="Pangilinan J."/>
            <person name="Riley R."/>
            <person name="Labutti K."/>
            <person name="Andreopoulos B."/>
            <person name="Lipzen A."/>
            <person name="Chen C."/>
            <person name="Yanf M."/>
            <person name="Daum C."/>
            <person name="Ng V."/>
            <person name="Clum A."/>
            <person name="Steindorff A."/>
            <person name="Ohm R."/>
            <person name="Martin F."/>
            <person name="Silar P."/>
            <person name="Natvig D."/>
            <person name="Lalanne C."/>
            <person name="Gautier V."/>
            <person name="Ament-Velasquez S.L."/>
            <person name="Kruys A."/>
            <person name="Hutchinson M.I."/>
            <person name="Powell A.J."/>
            <person name="Barry K."/>
            <person name="Miller A.N."/>
            <person name="Grigoriev I.V."/>
            <person name="Debuchy R."/>
            <person name="Gladieux P."/>
            <person name="Thoren M.H."/>
            <person name="Johannesson H."/>
        </authorList>
    </citation>
    <scope>NUCLEOTIDE SEQUENCE</scope>
    <source>
        <strain evidence="2">SMH4131-1</strain>
    </source>
</reference>
<gene>
    <name evidence="2" type="ORF">B0T19DRAFT_88597</name>
</gene>